<protein>
    <recommendedName>
        <fullName evidence="1">Tudor domain-containing protein</fullName>
    </recommendedName>
</protein>
<dbReference type="PANTHER" id="PTHR22948">
    <property type="entry name" value="TUDOR DOMAIN CONTAINING PROTEIN"/>
    <property type="match status" value="1"/>
</dbReference>
<dbReference type="EMBL" id="BTSY01000003">
    <property type="protein sequence ID" value="GMT19123.1"/>
    <property type="molecule type" value="Genomic_DNA"/>
</dbReference>
<keyword evidence="3" id="KW-1185">Reference proteome</keyword>
<dbReference type="Pfam" id="PF00567">
    <property type="entry name" value="TUDOR"/>
    <property type="match status" value="2"/>
</dbReference>
<dbReference type="PANTHER" id="PTHR22948:SF29">
    <property type="entry name" value="FI02030P-RELATED"/>
    <property type="match status" value="1"/>
</dbReference>
<dbReference type="SMART" id="SM00333">
    <property type="entry name" value="TUDOR"/>
    <property type="match status" value="2"/>
</dbReference>
<name>A0AAV5VLG8_9BILA</name>
<dbReference type="InterPro" id="IPR002999">
    <property type="entry name" value="Tudor"/>
</dbReference>
<dbReference type="Proteomes" id="UP001432322">
    <property type="component" value="Unassembled WGS sequence"/>
</dbReference>
<reference evidence="2" key="1">
    <citation type="submission" date="2023-10" db="EMBL/GenBank/DDBJ databases">
        <title>Genome assembly of Pristionchus species.</title>
        <authorList>
            <person name="Yoshida K."/>
            <person name="Sommer R.J."/>
        </authorList>
    </citation>
    <scope>NUCLEOTIDE SEQUENCE</scope>
    <source>
        <strain evidence="2">RS5133</strain>
    </source>
</reference>
<organism evidence="2 3">
    <name type="scientific">Pristionchus fissidentatus</name>
    <dbReference type="NCBI Taxonomy" id="1538716"/>
    <lineage>
        <taxon>Eukaryota</taxon>
        <taxon>Metazoa</taxon>
        <taxon>Ecdysozoa</taxon>
        <taxon>Nematoda</taxon>
        <taxon>Chromadorea</taxon>
        <taxon>Rhabditida</taxon>
        <taxon>Rhabditina</taxon>
        <taxon>Diplogasteromorpha</taxon>
        <taxon>Diplogasteroidea</taxon>
        <taxon>Neodiplogasteridae</taxon>
        <taxon>Pristionchus</taxon>
    </lineage>
</organism>
<gene>
    <name evidence="2" type="ORF">PFISCL1PPCAC_10420</name>
</gene>
<dbReference type="AlphaFoldDB" id="A0AAV5VLG8"/>
<dbReference type="InterPro" id="IPR050621">
    <property type="entry name" value="Tudor_domain_containing"/>
</dbReference>
<proteinExistence type="predicted"/>
<accession>A0AAV5VLG8</accession>
<dbReference type="SUPFAM" id="SSF63748">
    <property type="entry name" value="Tudor/PWWP/MBT"/>
    <property type="match status" value="2"/>
</dbReference>
<evidence type="ECO:0000259" key="1">
    <source>
        <dbReference type="SMART" id="SM00333"/>
    </source>
</evidence>
<comment type="caution">
    <text evidence="2">The sequence shown here is derived from an EMBL/GenBank/DDBJ whole genome shotgun (WGS) entry which is preliminary data.</text>
</comment>
<evidence type="ECO:0000313" key="3">
    <source>
        <dbReference type="Proteomes" id="UP001432322"/>
    </source>
</evidence>
<dbReference type="CDD" id="cd20379">
    <property type="entry name" value="Tudor_dTUD-like"/>
    <property type="match status" value="1"/>
</dbReference>
<evidence type="ECO:0000313" key="2">
    <source>
        <dbReference type="EMBL" id="GMT19123.1"/>
    </source>
</evidence>
<feature type="non-terminal residue" evidence="2">
    <location>
        <position position="1"/>
    </location>
</feature>
<sequence length="588" mass="64975">AGGGQFTRFWHLMSISQRFISSDGLIPSTIFDGGDADMDISEEMEEIRELLYETIKKKFPRGVAADHLAKIYKEEYVDSGLGPELPSNWLEQVKAAEEFEAQSRGPLTILFVRLHNSPAKKLIVQPPSGVVSPSPIVSIGKDETTPIHSPLELAAMLSLSKESINEGSRVIVVAFTHAADFYIRLESSQDELVKLKKHLASEYSSCGGLRSEEVVVNGAYALKDSQGDHFRVIVVSPPTLSSSVQCFFVDIGVRGSFPLSNLRLLKLASVEMCSSLSTRVSLSMDKKREGVDGALRNILFTHDTSGVATPTPFEVISIDKEGRDGCREMKMRDTKGTTIEQLLVDSLETGKENKRSQESGLPSHITLPAIGSLSDFDSSMEMCAMGISSMPRRPFLAHAIYASGPGEISLRQASLDPMPDYLYDRLNEECNDPTSVLKDAPRPGGFYAALVNGVWQRVQCVRSSKIDPNSFLLYLVDVGAFHYSKPSSIRRLNAFSPFKKMLIFKCKLFGVSPMGGAEVWSREAQLAVNEFLDKCESWPVEVVPRSEWSGWNQLNAPCLPLIEASIRSREGRDLADWLVYNRLAHPSI</sequence>
<dbReference type="Gene3D" id="2.30.30.140">
    <property type="match status" value="2"/>
</dbReference>
<feature type="domain" description="Tudor" evidence="1">
    <location>
        <begin position="212"/>
        <end position="270"/>
    </location>
</feature>
<feature type="domain" description="Tudor" evidence="1">
    <location>
        <begin position="439"/>
        <end position="497"/>
    </location>
</feature>